<reference evidence="28 29" key="1">
    <citation type="journal article" date="2018" name="New Phytol.">
        <title>Phylogenomics of Endogonaceae and evolution of mycorrhizas within Mucoromycota.</title>
        <authorList>
            <person name="Chang Y."/>
            <person name="Desiro A."/>
            <person name="Na H."/>
            <person name="Sandor L."/>
            <person name="Lipzen A."/>
            <person name="Clum A."/>
            <person name="Barry K."/>
            <person name="Grigoriev I.V."/>
            <person name="Martin F.M."/>
            <person name="Stajich J.E."/>
            <person name="Smith M.E."/>
            <person name="Bonito G."/>
            <person name="Spatafora J.W."/>
        </authorList>
    </citation>
    <scope>NUCLEOTIDE SEQUENCE [LARGE SCALE GENOMIC DNA]</scope>
    <source>
        <strain evidence="28 29">AD002</strain>
    </source>
</reference>
<evidence type="ECO:0000256" key="5">
    <source>
        <dbReference type="ARBA" id="ARBA00022989"/>
    </source>
</evidence>
<evidence type="ECO:0000256" key="2">
    <source>
        <dbReference type="ARBA" id="ARBA00008335"/>
    </source>
</evidence>
<evidence type="ECO:0000256" key="21">
    <source>
        <dbReference type="ARBA" id="ARBA00044985"/>
    </source>
</evidence>
<feature type="region of interest" description="Disordered" evidence="25">
    <location>
        <begin position="581"/>
        <end position="635"/>
    </location>
</feature>
<dbReference type="InterPro" id="IPR052187">
    <property type="entry name" value="MFSD1"/>
</dbReference>
<evidence type="ECO:0000256" key="26">
    <source>
        <dbReference type="SAM" id="Phobius"/>
    </source>
</evidence>
<comment type="catalytic activity">
    <reaction evidence="14">
        <text>L-aspartyl-L-lysine(out) = L-aspartyl-L-lysine(in)</text>
        <dbReference type="Rhea" id="RHEA:79411"/>
        <dbReference type="ChEBI" id="CHEBI:229953"/>
    </reaction>
</comment>
<dbReference type="PANTHER" id="PTHR23512">
    <property type="entry name" value="MAJOR FACILITATOR SUPERFAMILY DOMAIN-CONTAINING PROTEIN 1"/>
    <property type="match status" value="1"/>
</dbReference>
<comment type="catalytic activity">
    <reaction evidence="13">
        <text>L-alpha-aminoacyl-L-lysine(out) = L-alpha-aminoacyl-L-lysine(in)</text>
        <dbReference type="Rhea" id="RHEA:79383"/>
        <dbReference type="ChEBI" id="CHEBI:229966"/>
    </reaction>
</comment>
<dbReference type="Gene3D" id="1.20.1250.20">
    <property type="entry name" value="MFS general substrate transporter like domains"/>
    <property type="match status" value="2"/>
</dbReference>
<keyword evidence="4 26" id="KW-0812">Transmembrane</keyword>
<evidence type="ECO:0000256" key="15">
    <source>
        <dbReference type="ARBA" id="ARBA00044899"/>
    </source>
</evidence>
<evidence type="ECO:0000256" key="23">
    <source>
        <dbReference type="ARBA" id="ARBA00045709"/>
    </source>
</evidence>
<evidence type="ECO:0000259" key="27">
    <source>
        <dbReference type="PROSITE" id="PS50850"/>
    </source>
</evidence>
<comment type="catalytic activity">
    <reaction evidence="19">
        <text>L-alanyl-L-lysine(out) = L-alanyl-L-lysine(in)</text>
        <dbReference type="Rhea" id="RHEA:79415"/>
        <dbReference type="ChEBI" id="CHEBI:192470"/>
    </reaction>
</comment>
<evidence type="ECO:0000256" key="17">
    <source>
        <dbReference type="ARBA" id="ARBA00044903"/>
    </source>
</evidence>
<dbReference type="GO" id="GO:0022857">
    <property type="term" value="F:transmembrane transporter activity"/>
    <property type="evidence" value="ECO:0007669"/>
    <property type="project" value="InterPro"/>
</dbReference>
<dbReference type="AlphaFoldDB" id="A0A433QCY5"/>
<comment type="caution">
    <text evidence="28">The sequence shown here is derived from an EMBL/GenBank/DDBJ whole genome shotgun (WGS) entry which is preliminary data.</text>
</comment>
<evidence type="ECO:0000256" key="16">
    <source>
        <dbReference type="ARBA" id="ARBA00044900"/>
    </source>
</evidence>
<organism evidence="28 29">
    <name type="scientific">Jimgerdemannia flammicorona</name>
    <dbReference type="NCBI Taxonomy" id="994334"/>
    <lineage>
        <taxon>Eukaryota</taxon>
        <taxon>Fungi</taxon>
        <taxon>Fungi incertae sedis</taxon>
        <taxon>Mucoromycota</taxon>
        <taxon>Mucoromycotina</taxon>
        <taxon>Endogonomycetes</taxon>
        <taxon>Endogonales</taxon>
        <taxon>Endogonaceae</taxon>
        <taxon>Jimgerdemannia</taxon>
    </lineage>
</organism>
<feature type="transmembrane region" description="Helical" evidence="26">
    <location>
        <begin position="369"/>
        <end position="389"/>
    </location>
</feature>
<name>A0A433QCY5_9FUNG</name>
<comment type="function">
    <text evidence="23">Lysosomal dipeptide uniporter that selectively exports lysine, arginine or histidine-containing dipeptides with a net positive charge from the lysosome lumen into the cytosol. Could play a role in a specific type of protein O-glycosylation indirectly regulating macrophages migration and tissue invasion. Also essential for liver homeostasis.</text>
</comment>
<comment type="catalytic activity">
    <reaction evidence="18">
        <text>L-histidyl-L-alpha-amino acid(out) = L-histidyl-L-alpha-amino acid(in)</text>
        <dbReference type="Rhea" id="RHEA:79379"/>
        <dbReference type="ChEBI" id="CHEBI:229964"/>
    </reaction>
</comment>
<evidence type="ECO:0000256" key="19">
    <source>
        <dbReference type="ARBA" id="ARBA00044919"/>
    </source>
</evidence>
<comment type="catalytic activity">
    <reaction evidence="15">
        <text>L-arginyl-L-alpha-amino acid(out) = L-arginyl-L-alpha-amino acid(in)</text>
        <dbReference type="Rhea" id="RHEA:79371"/>
        <dbReference type="ChEBI" id="CHEBI:84315"/>
    </reaction>
</comment>
<gene>
    <name evidence="28" type="ORF">BC938DRAFT_482982</name>
</gene>
<comment type="catalytic activity">
    <reaction evidence="11">
        <text>L-alpha-aminoacyl-L-histidine(out) = L-alpha-aminoacyl-L-histidine(in)</text>
        <dbReference type="Rhea" id="RHEA:79375"/>
        <dbReference type="ChEBI" id="CHEBI:229967"/>
    </reaction>
</comment>
<evidence type="ECO:0000256" key="13">
    <source>
        <dbReference type="ARBA" id="ARBA00044893"/>
    </source>
</evidence>
<keyword evidence="7" id="KW-0458">Lysosome</keyword>
<evidence type="ECO:0000256" key="20">
    <source>
        <dbReference type="ARBA" id="ARBA00044924"/>
    </source>
</evidence>
<sequence length="635" mass="69433">MPSRGSSNEDPTTIADEQIAVQLHPFRGENCLRPMEEDEYGHPAAGSITDPFLRSSLELNTELENNELNSVAGHKLRWVMLVLSCTLLFGNFYGTKKGIETTPILLYRSSRVITLYHNLLTHSSNSFLCCAFNLKAYDNPAALNTQLKKYLDMPYDEYQYLLSGLYAAYSVPNTFLPFIWGGAIDRYGSSRVLIVLGATVCAGQALFAIATRQRWVTGMVAGRCLFGIGGEGVSVAQAAVTTNWFRGKELAFALGINLCVARLGSVANSNVTPWIEHIADAPTAIWYGFLACLASFTASLFLIGCVGTEPIQHRHHYRARGDSLDEAPEKNSSNPTKRVSWLTDLCTLSHWSFAARQYKGELANLPMSFWLLCAITILLYGTVIPFNNIASDFLQSKWFHDDALLATRIMSIPDTVGAILVPIFGFLVDRHGRRASILVVCAALIVTVHLLLGLTDLHPIYAFLMLGLAYSAYGCALWPSIARVVTGERRLGLAYGIATAFLNTALTIVPTIVATIRLIGGTFLPVEFFFVGMAGMGIVAGWALLRVDAAYGDGRLERPEIEAGVVVVKLEERNGYVAVRADEAEDGLHQDEDEDDDRGESAGFIPNITTAMPVTRSRYPNAPASSSTFAPLGHH</sequence>
<comment type="similarity">
    <text evidence="2">Belongs to the major facilitator superfamily.</text>
</comment>
<dbReference type="InterPro" id="IPR011701">
    <property type="entry name" value="MFS"/>
</dbReference>
<dbReference type="Pfam" id="PF07690">
    <property type="entry name" value="MFS_1"/>
    <property type="match status" value="2"/>
</dbReference>
<comment type="catalytic activity">
    <reaction evidence="20">
        <text>L-lysyl-glycine(out) = L-lysyl-glycine(in)</text>
        <dbReference type="Rhea" id="RHEA:79407"/>
        <dbReference type="ChEBI" id="CHEBI:191202"/>
    </reaction>
</comment>
<dbReference type="PANTHER" id="PTHR23512:SF3">
    <property type="entry name" value="MAJOR FACILITATOR SUPERFAMILY DOMAIN-CONTAINING PROTEIN 1"/>
    <property type="match status" value="1"/>
</dbReference>
<dbReference type="InterPro" id="IPR036259">
    <property type="entry name" value="MFS_trans_sf"/>
</dbReference>
<evidence type="ECO:0000256" key="14">
    <source>
        <dbReference type="ARBA" id="ARBA00044898"/>
    </source>
</evidence>
<comment type="subunit">
    <text evidence="24">Homodimer. Interacts with lysosomal protein GLMP (via lumenal domain); the interaction starts while both proteins are still in the endoplasmic reticulum and is required for stabilization of MFSD1 in lysosomes but has no direct effect on its targeting to lysosomes or transporter activity.</text>
</comment>
<evidence type="ECO:0000313" key="28">
    <source>
        <dbReference type="EMBL" id="RUS27622.1"/>
    </source>
</evidence>
<accession>A0A433QCY5</accession>
<comment type="catalytic activity">
    <reaction evidence="12">
        <text>L-lysyl-L-alpha-amino acid(out) = L-lysyl-L-alpha-amino acid(in)</text>
        <dbReference type="Rhea" id="RHEA:79387"/>
        <dbReference type="ChEBI" id="CHEBI:229965"/>
    </reaction>
</comment>
<evidence type="ECO:0000256" key="3">
    <source>
        <dbReference type="ARBA" id="ARBA00022448"/>
    </source>
</evidence>
<keyword evidence="3" id="KW-0813">Transport</keyword>
<evidence type="ECO:0000256" key="18">
    <source>
        <dbReference type="ARBA" id="ARBA00044912"/>
    </source>
</evidence>
<dbReference type="EMBL" id="RBNJ01008071">
    <property type="protein sequence ID" value="RUS27622.1"/>
    <property type="molecule type" value="Genomic_DNA"/>
</dbReference>
<dbReference type="SUPFAM" id="SSF103473">
    <property type="entry name" value="MFS general substrate transporter"/>
    <property type="match status" value="1"/>
</dbReference>
<evidence type="ECO:0000256" key="22">
    <source>
        <dbReference type="ARBA" id="ARBA00045018"/>
    </source>
</evidence>
<evidence type="ECO:0000256" key="6">
    <source>
        <dbReference type="ARBA" id="ARBA00023136"/>
    </source>
</evidence>
<dbReference type="Proteomes" id="UP000274822">
    <property type="component" value="Unassembled WGS sequence"/>
</dbReference>
<evidence type="ECO:0000256" key="1">
    <source>
        <dbReference type="ARBA" id="ARBA00004155"/>
    </source>
</evidence>
<feature type="transmembrane region" description="Helical" evidence="26">
    <location>
        <begin position="460"/>
        <end position="481"/>
    </location>
</feature>
<comment type="catalytic activity">
    <reaction evidence="9">
        <text>L-histidyl-glycine(out) = L-histidyl-glycine(in)</text>
        <dbReference type="Rhea" id="RHEA:79395"/>
        <dbReference type="ChEBI" id="CHEBI:229957"/>
    </reaction>
</comment>
<evidence type="ECO:0000256" key="9">
    <source>
        <dbReference type="ARBA" id="ARBA00044878"/>
    </source>
</evidence>
<proteinExistence type="inferred from homology"/>
<evidence type="ECO:0000256" key="10">
    <source>
        <dbReference type="ARBA" id="ARBA00044881"/>
    </source>
</evidence>
<feature type="domain" description="Major facilitator superfamily (MFS) profile" evidence="27">
    <location>
        <begin position="119"/>
        <end position="549"/>
    </location>
</feature>
<feature type="transmembrane region" description="Helical" evidence="26">
    <location>
        <begin position="192"/>
        <end position="210"/>
    </location>
</feature>
<feature type="transmembrane region" description="Helical" evidence="26">
    <location>
        <begin position="409"/>
        <end position="428"/>
    </location>
</feature>
<feature type="transmembrane region" description="Helical" evidence="26">
    <location>
        <begin position="493"/>
        <end position="516"/>
    </location>
</feature>
<protein>
    <recommendedName>
        <fullName evidence="21">Lysosomal dipeptide transporter MFSD1</fullName>
    </recommendedName>
    <alternativeName>
        <fullName evidence="22">Major facilitator superfamily domain-containing protein 1</fullName>
    </alternativeName>
</protein>
<feature type="transmembrane region" description="Helical" evidence="26">
    <location>
        <begin position="528"/>
        <end position="545"/>
    </location>
</feature>
<evidence type="ECO:0000256" key="12">
    <source>
        <dbReference type="ARBA" id="ARBA00044891"/>
    </source>
</evidence>
<evidence type="ECO:0000256" key="25">
    <source>
        <dbReference type="SAM" id="MobiDB-lite"/>
    </source>
</evidence>
<evidence type="ECO:0000256" key="7">
    <source>
        <dbReference type="ARBA" id="ARBA00023228"/>
    </source>
</evidence>
<comment type="catalytic activity">
    <reaction evidence="10">
        <text>L-alpha-aminoacyl-L-arginine(out) = L-alpha-aminoacyl-L-arginine(in)</text>
        <dbReference type="Rhea" id="RHEA:79367"/>
        <dbReference type="ChEBI" id="CHEBI:229968"/>
    </reaction>
</comment>
<evidence type="ECO:0000256" key="24">
    <source>
        <dbReference type="ARBA" id="ARBA00046376"/>
    </source>
</evidence>
<feature type="compositionally biased region" description="Basic and acidic residues" evidence="25">
    <location>
        <begin position="581"/>
        <end position="590"/>
    </location>
</feature>
<feature type="transmembrane region" description="Helical" evidence="26">
    <location>
        <begin position="158"/>
        <end position="180"/>
    </location>
</feature>
<feature type="transmembrane region" description="Helical" evidence="26">
    <location>
        <begin position="284"/>
        <end position="308"/>
    </location>
</feature>
<comment type="subcellular location">
    <subcellularLocation>
        <location evidence="1">Lysosome membrane</location>
        <topology evidence="1">Multi-pass membrane protein</topology>
    </subcellularLocation>
</comment>
<comment type="catalytic activity">
    <reaction evidence="8">
        <text>L-lysyl-L-alanine(out) = L-lysyl-L-alanine(in)</text>
        <dbReference type="Rhea" id="RHEA:79399"/>
        <dbReference type="ChEBI" id="CHEBI:229954"/>
    </reaction>
</comment>
<comment type="catalytic activity">
    <reaction evidence="16">
        <text>L-lysyl-L-lysine(out) = L-lysyl-L-lysine(in)</text>
        <dbReference type="Rhea" id="RHEA:79403"/>
        <dbReference type="ChEBI" id="CHEBI:229956"/>
    </reaction>
</comment>
<evidence type="ECO:0000256" key="4">
    <source>
        <dbReference type="ARBA" id="ARBA00022692"/>
    </source>
</evidence>
<comment type="catalytic activity">
    <reaction evidence="17">
        <text>L-arginyl-glycine(out) = L-arginyl-glycine(in)</text>
        <dbReference type="Rhea" id="RHEA:79391"/>
        <dbReference type="ChEBI" id="CHEBI:229955"/>
    </reaction>
</comment>
<keyword evidence="5 26" id="KW-1133">Transmembrane helix</keyword>
<evidence type="ECO:0000313" key="29">
    <source>
        <dbReference type="Proteomes" id="UP000274822"/>
    </source>
</evidence>
<evidence type="ECO:0000256" key="8">
    <source>
        <dbReference type="ARBA" id="ARBA00044876"/>
    </source>
</evidence>
<feature type="transmembrane region" description="Helical" evidence="26">
    <location>
        <begin position="435"/>
        <end position="454"/>
    </location>
</feature>
<dbReference type="InterPro" id="IPR020846">
    <property type="entry name" value="MFS_dom"/>
</dbReference>
<keyword evidence="29" id="KW-1185">Reference proteome</keyword>
<dbReference type="PROSITE" id="PS50850">
    <property type="entry name" value="MFS"/>
    <property type="match status" value="1"/>
</dbReference>
<evidence type="ECO:0000256" key="11">
    <source>
        <dbReference type="ARBA" id="ARBA00044884"/>
    </source>
</evidence>
<keyword evidence="6 26" id="KW-0472">Membrane</keyword>